<dbReference type="GO" id="GO:0031710">
    <property type="term" value="F:neuromedin B receptor binding"/>
    <property type="evidence" value="ECO:0007669"/>
    <property type="project" value="TreeGrafter"/>
</dbReference>
<sequence length="97" mass="10833">GPAVHLDFAEHRSQAAKIKVNPRGNLWATGHFMGKKSVTGSPHLEPPEEPAVPTAFGPPLRALLEEMVELLTRELLKILLRERLLDEDQGKYDLTDQ</sequence>
<dbReference type="GO" id="GO:0005576">
    <property type="term" value="C:extracellular region"/>
    <property type="evidence" value="ECO:0007669"/>
    <property type="project" value="UniProtKB-SubCell"/>
</dbReference>
<dbReference type="PANTHER" id="PTHR16866">
    <property type="entry name" value="GASTRIN-RELEASING PEPTIDE"/>
    <property type="match status" value="1"/>
</dbReference>
<dbReference type="GO" id="GO:0005184">
    <property type="term" value="F:neuropeptide hormone activity"/>
    <property type="evidence" value="ECO:0007669"/>
    <property type="project" value="TreeGrafter"/>
</dbReference>
<gene>
    <name evidence="5" type="primary">Nmb</name>
    <name evidence="5" type="ORF">GEOCAL_R10512</name>
</gene>
<protein>
    <submittedName>
        <fullName evidence="5">NMB protein</fullName>
    </submittedName>
</protein>
<keyword evidence="4" id="KW-0027">Amidation</keyword>
<evidence type="ECO:0000256" key="2">
    <source>
        <dbReference type="ARBA" id="ARBA00010012"/>
    </source>
</evidence>
<dbReference type="Pfam" id="PF02044">
    <property type="entry name" value="Bombesin"/>
    <property type="match status" value="1"/>
</dbReference>
<dbReference type="AlphaFoldDB" id="A0A7K4IYZ2"/>
<feature type="non-terminal residue" evidence="5">
    <location>
        <position position="1"/>
    </location>
</feature>
<feature type="non-terminal residue" evidence="5">
    <location>
        <position position="97"/>
    </location>
</feature>
<keyword evidence="3" id="KW-0964">Secreted</keyword>
<dbReference type="PANTHER" id="PTHR16866:SF3">
    <property type="entry name" value="NEUROMEDIN-B"/>
    <property type="match status" value="1"/>
</dbReference>
<keyword evidence="6" id="KW-1185">Reference proteome</keyword>
<comment type="similarity">
    <text evidence="2">Belongs to the bombesin/neuromedin-B/ranatensin family.</text>
</comment>
<comment type="subcellular location">
    <subcellularLocation>
        <location evidence="1">Secreted</location>
    </subcellularLocation>
</comment>
<organism evidence="5 6">
    <name type="scientific">Geococcyx californianus</name>
    <name type="common">Greater roadrunner</name>
    <name type="synonym">Saurothera californiana</name>
    <dbReference type="NCBI Taxonomy" id="8947"/>
    <lineage>
        <taxon>Eukaryota</taxon>
        <taxon>Metazoa</taxon>
        <taxon>Chordata</taxon>
        <taxon>Craniata</taxon>
        <taxon>Vertebrata</taxon>
        <taxon>Euteleostomi</taxon>
        <taxon>Archelosauria</taxon>
        <taxon>Archosauria</taxon>
        <taxon>Dinosauria</taxon>
        <taxon>Saurischia</taxon>
        <taxon>Theropoda</taxon>
        <taxon>Coelurosauria</taxon>
        <taxon>Aves</taxon>
        <taxon>Neognathae</taxon>
        <taxon>Neoaves</taxon>
        <taxon>Otidimorphae</taxon>
        <taxon>Cuculiformes</taxon>
        <taxon>Neomorphidae</taxon>
        <taxon>Geococcyx</taxon>
    </lineage>
</organism>
<accession>A0A7K4IYZ2</accession>
<evidence type="ECO:0000313" key="5">
    <source>
        <dbReference type="EMBL" id="NWH58150.1"/>
    </source>
</evidence>
<proteinExistence type="inferred from homology"/>
<evidence type="ECO:0000313" key="6">
    <source>
        <dbReference type="Proteomes" id="UP000531151"/>
    </source>
</evidence>
<evidence type="ECO:0000256" key="3">
    <source>
        <dbReference type="ARBA" id="ARBA00022525"/>
    </source>
</evidence>
<dbReference type="Proteomes" id="UP000531151">
    <property type="component" value="Unassembled WGS sequence"/>
</dbReference>
<comment type="caution">
    <text evidence="5">The sequence shown here is derived from an EMBL/GenBank/DDBJ whole genome shotgun (WGS) entry which is preliminary data.</text>
</comment>
<dbReference type="InterPro" id="IPR000874">
    <property type="entry name" value="Bombesin"/>
</dbReference>
<dbReference type="PROSITE" id="PS00257">
    <property type="entry name" value="BOMBESIN"/>
    <property type="match status" value="1"/>
</dbReference>
<reference evidence="5 6" key="1">
    <citation type="submission" date="2019-09" db="EMBL/GenBank/DDBJ databases">
        <title>Bird 10,000 Genomes (B10K) Project - Family phase.</title>
        <authorList>
            <person name="Zhang G."/>
        </authorList>
    </citation>
    <scope>NUCLEOTIDE SEQUENCE [LARGE SCALE GENOMIC DNA]</scope>
    <source>
        <strain evidence="5">B10K-CU-031-07</strain>
        <tissue evidence="5">Muscle</tissue>
    </source>
</reference>
<evidence type="ECO:0000256" key="1">
    <source>
        <dbReference type="ARBA" id="ARBA00004613"/>
    </source>
</evidence>
<evidence type="ECO:0000256" key="4">
    <source>
        <dbReference type="ARBA" id="ARBA00022815"/>
    </source>
</evidence>
<dbReference type="GO" id="GO:0046887">
    <property type="term" value="P:positive regulation of hormone secretion"/>
    <property type="evidence" value="ECO:0007669"/>
    <property type="project" value="TreeGrafter"/>
</dbReference>
<dbReference type="OrthoDB" id="9535999at2759"/>
<dbReference type="GO" id="GO:0007218">
    <property type="term" value="P:neuropeptide signaling pathway"/>
    <property type="evidence" value="ECO:0007669"/>
    <property type="project" value="InterPro"/>
</dbReference>
<dbReference type="GO" id="GO:0043005">
    <property type="term" value="C:neuron projection"/>
    <property type="evidence" value="ECO:0007669"/>
    <property type="project" value="TreeGrafter"/>
</dbReference>
<name>A0A7K4IYZ2_GEOCA</name>
<dbReference type="EMBL" id="VWPV01006940">
    <property type="protein sequence ID" value="NWH58150.1"/>
    <property type="molecule type" value="Genomic_DNA"/>
</dbReference>